<dbReference type="PRINTS" id="PR00625">
    <property type="entry name" value="JDOMAIN"/>
</dbReference>
<evidence type="ECO:0000256" key="2">
    <source>
        <dbReference type="ARBA" id="ARBA00022729"/>
    </source>
</evidence>
<dbReference type="SMART" id="SM00028">
    <property type="entry name" value="TPR"/>
    <property type="match status" value="5"/>
</dbReference>
<keyword evidence="5" id="KW-0256">Endoplasmic reticulum</keyword>
<evidence type="ECO:0000256" key="8">
    <source>
        <dbReference type="SAM" id="MobiDB-lite"/>
    </source>
</evidence>
<evidence type="ECO:0000256" key="6">
    <source>
        <dbReference type="ARBA" id="ARBA00073740"/>
    </source>
</evidence>
<keyword evidence="4 7" id="KW-0802">TPR repeat</keyword>
<dbReference type="SMART" id="SM00271">
    <property type="entry name" value="DnaJ"/>
    <property type="match status" value="1"/>
</dbReference>
<feature type="repeat" description="TPR" evidence="7">
    <location>
        <begin position="66"/>
        <end position="99"/>
    </location>
</feature>
<feature type="compositionally biased region" description="Low complexity" evidence="8">
    <location>
        <begin position="483"/>
        <end position="495"/>
    </location>
</feature>
<dbReference type="InterPro" id="IPR051727">
    <property type="entry name" value="DnaJ_C3_Co-chaperones"/>
</dbReference>
<proteinExistence type="predicted"/>
<evidence type="ECO:0000256" key="3">
    <source>
        <dbReference type="ARBA" id="ARBA00022737"/>
    </source>
</evidence>
<feature type="signal peptide" evidence="9">
    <location>
        <begin position="1"/>
        <end position="20"/>
    </location>
</feature>
<feature type="region of interest" description="Disordered" evidence="8">
    <location>
        <begin position="461"/>
        <end position="495"/>
    </location>
</feature>
<name>A0A2I1C1U6_ASPN1</name>
<evidence type="ECO:0000256" key="5">
    <source>
        <dbReference type="ARBA" id="ARBA00022824"/>
    </source>
</evidence>
<reference evidence="12" key="1">
    <citation type="journal article" date="2018" name="Proc. Natl. Acad. Sci. U.S.A.">
        <title>Linking secondary metabolites to gene clusters through genome sequencing of six diverse Aspergillus species.</title>
        <authorList>
            <person name="Kaerboelling I."/>
            <person name="Vesth T.C."/>
            <person name="Frisvad J.C."/>
            <person name="Nybo J.L."/>
            <person name="Theobald S."/>
            <person name="Kuo A."/>
            <person name="Bowyer P."/>
            <person name="Matsuda Y."/>
            <person name="Mondo S."/>
            <person name="Lyhne E.K."/>
            <person name="Kogle M.E."/>
            <person name="Clum A."/>
            <person name="Lipzen A."/>
            <person name="Salamov A."/>
            <person name="Ngan C.Y."/>
            <person name="Daum C."/>
            <person name="Chiniquy J."/>
            <person name="Barry K."/>
            <person name="LaButti K."/>
            <person name="Haridas S."/>
            <person name="Simmons B.A."/>
            <person name="Magnuson J.K."/>
            <person name="Mortensen U.H."/>
            <person name="Larsen T.O."/>
            <person name="Grigoriev I.V."/>
            <person name="Baker S.E."/>
            <person name="Andersen M.R."/>
        </authorList>
    </citation>
    <scope>NUCLEOTIDE SEQUENCE [LARGE SCALE GENOMIC DNA]</scope>
    <source>
        <strain evidence="12">IBT 16806</strain>
    </source>
</reference>
<evidence type="ECO:0000256" key="7">
    <source>
        <dbReference type="PROSITE-ProRule" id="PRU00339"/>
    </source>
</evidence>
<protein>
    <recommendedName>
        <fullName evidence="6">Tetratricopeptide repeat and J domain-containing co-chaperone DNJ1</fullName>
    </recommendedName>
</protein>
<dbReference type="GO" id="GO:0034975">
    <property type="term" value="P:protein folding in endoplasmic reticulum"/>
    <property type="evidence" value="ECO:0007669"/>
    <property type="project" value="TreeGrafter"/>
</dbReference>
<dbReference type="OrthoDB" id="1726119at2759"/>
<evidence type="ECO:0000313" key="12">
    <source>
        <dbReference type="Proteomes" id="UP000234474"/>
    </source>
</evidence>
<evidence type="ECO:0000256" key="1">
    <source>
        <dbReference type="ARBA" id="ARBA00004319"/>
    </source>
</evidence>
<dbReference type="Proteomes" id="UP000234474">
    <property type="component" value="Unassembled WGS sequence"/>
</dbReference>
<keyword evidence="2 9" id="KW-0732">Signal</keyword>
<keyword evidence="3" id="KW-0677">Repeat</keyword>
<dbReference type="VEuPathDB" id="FungiDB:P174DRAFT_443529"/>
<gene>
    <name evidence="11" type="ORF">P174DRAFT_443529</name>
</gene>
<dbReference type="RefSeq" id="XP_024680158.1">
    <property type="nucleotide sequence ID" value="XM_024827857.1"/>
</dbReference>
<dbReference type="InterPro" id="IPR019734">
    <property type="entry name" value="TPR_rpt"/>
</dbReference>
<dbReference type="CDD" id="cd06257">
    <property type="entry name" value="DnaJ"/>
    <property type="match status" value="1"/>
</dbReference>
<dbReference type="EMBL" id="MSZS01000006">
    <property type="protein sequence ID" value="PKX91563.1"/>
    <property type="molecule type" value="Genomic_DNA"/>
</dbReference>
<evidence type="ECO:0000256" key="4">
    <source>
        <dbReference type="ARBA" id="ARBA00022803"/>
    </source>
</evidence>
<comment type="subcellular location">
    <subcellularLocation>
        <location evidence="1">Endoplasmic reticulum lumen</location>
    </subcellularLocation>
</comment>
<dbReference type="Gene3D" id="1.25.40.10">
    <property type="entry name" value="Tetratricopeptide repeat domain"/>
    <property type="match status" value="1"/>
</dbReference>
<evidence type="ECO:0000256" key="9">
    <source>
        <dbReference type="SAM" id="SignalP"/>
    </source>
</evidence>
<dbReference type="GO" id="GO:0051787">
    <property type="term" value="F:misfolded protein binding"/>
    <property type="evidence" value="ECO:0007669"/>
    <property type="project" value="TreeGrafter"/>
</dbReference>
<evidence type="ECO:0000259" key="10">
    <source>
        <dbReference type="PROSITE" id="PS50076"/>
    </source>
</evidence>
<dbReference type="OMA" id="PFAHFQH"/>
<dbReference type="InterPro" id="IPR011990">
    <property type="entry name" value="TPR-like_helical_dom_sf"/>
</dbReference>
<keyword evidence="12" id="KW-1185">Reference proteome</keyword>
<evidence type="ECO:0000313" key="11">
    <source>
        <dbReference type="EMBL" id="PKX91563.1"/>
    </source>
</evidence>
<feature type="domain" description="J" evidence="10">
    <location>
        <begin position="402"/>
        <end position="471"/>
    </location>
</feature>
<dbReference type="Pfam" id="PF14559">
    <property type="entry name" value="TPR_19"/>
    <property type="match status" value="1"/>
</dbReference>
<dbReference type="FunFam" id="1.25.40.10:FF:000224">
    <property type="entry name" value="DnaJ and TPR domain protein"/>
    <property type="match status" value="1"/>
</dbReference>
<dbReference type="SUPFAM" id="SSF48452">
    <property type="entry name" value="TPR-like"/>
    <property type="match status" value="2"/>
</dbReference>
<dbReference type="FunFam" id="1.10.287.110:FF:000083">
    <property type="entry name" value="DnaJ and TPR domain protein"/>
    <property type="match status" value="1"/>
</dbReference>
<dbReference type="InterPro" id="IPR001623">
    <property type="entry name" value="DnaJ_domain"/>
</dbReference>
<dbReference type="PANTHER" id="PTHR44140:SF2">
    <property type="entry name" value="LD25575P"/>
    <property type="match status" value="1"/>
</dbReference>
<dbReference type="AlphaFoldDB" id="A0A2I1C1U6"/>
<dbReference type="Pfam" id="PF13432">
    <property type="entry name" value="TPR_16"/>
    <property type="match status" value="1"/>
</dbReference>
<dbReference type="Gene3D" id="1.10.287.110">
    <property type="entry name" value="DnaJ domain"/>
    <property type="match status" value="1"/>
</dbReference>
<feature type="chain" id="PRO_5014144556" description="Tetratricopeptide repeat and J domain-containing co-chaperone DNJ1" evidence="9">
    <location>
        <begin position="21"/>
        <end position="522"/>
    </location>
</feature>
<dbReference type="PROSITE" id="PS50005">
    <property type="entry name" value="TPR"/>
    <property type="match status" value="1"/>
</dbReference>
<dbReference type="GO" id="GO:0005788">
    <property type="term" value="C:endoplasmic reticulum lumen"/>
    <property type="evidence" value="ECO:0007669"/>
    <property type="project" value="UniProtKB-SubCell"/>
</dbReference>
<dbReference type="Pfam" id="PF00226">
    <property type="entry name" value="DnaJ"/>
    <property type="match status" value="1"/>
</dbReference>
<dbReference type="InterPro" id="IPR036869">
    <property type="entry name" value="J_dom_sf"/>
</dbReference>
<sequence>MLITLESFTVFLACFSVACGLQSVEIAPDTPLSSLVASAKAHLASGSARDALLYFDAAVSRDPSNYLTIFQRGAAYLSLGRSAQALDDFDRVLQLKPDFESALLQRARLRAKTADWDGALHDFERAGKKLSEEYRETQEARDAAFQAFDAEKQGAWDDCVGRANTAILKASTSLGLRQTRAHCRFEKGEVEEGISDLVHVLQFSPGLIEPHLQISSMSFYALGDSERGISQIRKCLHSDPDSKACAQLYRKERQLMKRLEKLQKAMDSRKFNNAINLLVGVGDEKGLLDEVKGDFEIAREAGHIHPAAPSNLHSSLVERTCEAYREVGMLKRAAPYCTEILRLKPHSLAALLFKGQMALDEERFEDAIRTLNEAREHHPGSQDVQTLMQKAHVLLKRSKHKDYYKVLGVSRDSDERTIKRAYRQLTKQHHPDKAVSQGVSKEEAEKKMAAINEAYEVLSDPELRARYDNGDDPNDPESQRGNPFQGNPFGAAGGQQFFFQQGAPHFKFSGQGFNFPRGFPFR</sequence>
<accession>A0A2I1C1U6</accession>
<comment type="caution">
    <text evidence="11">The sequence shown here is derived from an EMBL/GenBank/DDBJ whole genome shotgun (WGS) entry which is preliminary data.</text>
</comment>
<dbReference type="PROSITE" id="PS50076">
    <property type="entry name" value="DNAJ_2"/>
    <property type="match status" value="1"/>
</dbReference>
<dbReference type="SUPFAM" id="SSF46565">
    <property type="entry name" value="Chaperone J-domain"/>
    <property type="match status" value="1"/>
</dbReference>
<dbReference type="PANTHER" id="PTHR44140">
    <property type="entry name" value="LD25575P"/>
    <property type="match status" value="1"/>
</dbReference>
<organism evidence="11 12">
    <name type="scientific">Aspergillus novofumigatus (strain IBT 16806)</name>
    <dbReference type="NCBI Taxonomy" id="1392255"/>
    <lineage>
        <taxon>Eukaryota</taxon>
        <taxon>Fungi</taxon>
        <taxon>Dikarya</taxon>
        <taxon>Ascomycota</taxon>
        <taxon>Pezizomycotina</taxon>
        <taxon>Eurotiomycetes</taxon>
        <taxon>Eurotiomycetidae</taxon>
        <taxon>Eurotiales</taxon>
        <taxon>Aspergillaceae</taxon>
        <taxon>Aspergillus</taxon>
        <taxon>Aspergillus subgen. Fumigati</taxon>
    </lineage>
</organism>
<dbReference type="STRING" id="1392255.A0A2I1C1U6"/>
<dbReference type="GO" id="GO:0051087">
    <property type="term" value="F:protein-folding chaperone binding"/>
    <property type="evidence" value="ECO:0007669"/>
    <property type="project" value="TreeGrafter"/>
</dbReference>
<dbReference type="GeneID" id="36535182"/>